<dbReference type="PANTHER" id="PTHR43771:SF1">
    <property type="entry name" value="PHOSPHOMANNOMUTASE"/>
    <property type="match status" value="1"/>
</dbReference>
<evidence type="ECO:0000256" key="6">
    <source>
        <dbReference type="ARBA" id="ARBA00023235"/>
    </source>
</evidence>
<evidence type="ECO:0000313" key="10">
    <source>
        <dbReference type="EMBL" id="VAW77450.1"/>
    </source>
</evidence>
<organism evidence="10">
    <name type="scientific">hydrothermal vent metagenome</name>
    <dbReference type="NCBI Taxonomy" id="652676"/>
    <lineage>
        <taxon>unclassified sequences</taxon>
        <taxon>metagenomes</taxon>
        <taxon>ecological metagenomes</taxon>
    </lineage>
</organism>
<name>A0A3B0YLE7_9ZZZZ</name>
<keyword evidence="4" id="KW-0479">Metal-binding</keyword>
<dbReference type="Pfam" id="PF02879">
    <property type="entry name" value="PGM_PMM_II"/>
    <property type="match status" value="1"/>
</dbReference>
<dbReference type="EC" id="5.4.2.8" evidence="10"/>
<sequence>MSGTDTQDNPMKTLFHAYDIRGIAGEELDCEQAMAIARAFGDTVQEGDGRFVIGYDARTTSPSLAEAISLGLRSGGHHVTHIGLSSTPMLYWYGAEEEFDGSVMITASHLPSRYNGFKLCAGDALPLSGDQGLPEVAARVHLPFRFDRPCTPVIHHSNPLEAYLQVMRSYLRGVKPMKLAVDAGNGIGGIDTHKVFEHFNHLWLHEINFEPDGTFPNRSPNPLLPGALTRISQCVVKHGCAFGLAFDGDADRAVVVDEKGAMVSPDLLGGLLATHFLHSHPGATILYDLRSSRAIPESIEAVGGKAIRTRVGHAFVKTAMREHQALFALELSGHYYYADLHYTDNGLRTLIELAKLVSASDKPLSELLRPLQRYALSGEINLRIQDRTAALAALEQAYADASIDHLDGLSIDYPEWWFNARCSRTEPVLRVSAGATDPGQLEHHLQQIRLQLEPFQQTRSPS</sequence>
<reference evidence="10" key="1">
    <citation type="submission" date="2018-06" db="EMBL/GenBank/DDBJ databases">
        <authorList>
            <person name="Zhirakovskaya E."/>
        </authorList>
    </citation>
    <scope>NUCLEOTIDE SEQUENCE</scope>
</reference>
<dbReference type="InterPro" id="IPR005845">
    <property type="entry name" value="A-D-PHexomutase_a/b/a-II"/>
</dbReference>
<evidence type="ECO:0000259" key="9">
    <source>
        <dbReference type="Pfam" id="PF02880"/>
    </source>
</evidence>
<evidence type="ECO:0000256" key="2">
    <source>
        <dbReference type="ARBA" id="ARBA00010231"/>
    </source>
</evidence>
<dbReference type="GO" id="GO:0046872">
    <property type="term" value="F:metal ion binding"/>
    <property type="evidence" value="ECO:0007669"/>
    <property type="project" value="UniProtKB-KW"/>
</dbReference>
<dbReference type="PANTHER" id="PTHR43771">
    <property type="entry name" value="PHOSPHOMANNOMUTASE"/>
    <property type="match status" value="1"/>
</dbReference>
<comment type="similarity">
    <text evidence="2">Belongs to the phosphohexose mutase family.</text>
</comment>
<feature type="domain" description="Alpha-D-phosphohexomutase alpha/beta/alpha" evidence="8">
    <location>
        <begin position="163"/>
        <end position="260"/>
    </location>
</feature>
<dbReference type="Pfam" id="PF02880">
    <property type="entry name" value="PGM_PMM_III"/>
    <property type="match status" value="1"/>
</dbReference>
<evidence type="ECO:0000259" key="8">
    <source>
        <dbReference type="Pfam" id="PF02879"/>
    </source>
</evidence>
<dbReference type="EMBL" id="UOFK01000119">
    <property type="protein sequence ID" value="VAW77450.1"/>
    <property type="molecule type" value="Genomic_DNA"/>
</dbReference>
<dbReference type="InterPro" id="IPR016055">
    <property type="entry name" value="A-D-PHexomutase_a/b/a-I/II/III"/>
</dbReference>
<evidence type="ECO:0000256" key="5">
    <source>
        <dbReference type="ARBA" id="ARBA00022842"/>
    </source>
</evidence>
<evidence type="ECO:0000259" key="7">
    <source>
        <dbReference type="Pfam" id="PF02878"/>
    </source>
</evidence>
<dbReference type="CDD" id="cd03089">
    <property type="entry name" value="PMM_PGM"/>
    <property type="match status" value="1"/>
</dbReference>
<comment type="cofactor">
    <cofactor evidence="1">
        <name>Mg(2+)</name>
        <dbReference type="ChEBI" id="CHEBI:18420"/>
    </cofactor>
</comment>
<dbReference type="PRINTS" id="PR00509">
    <property type="entry name" value="PGMPMM"/>
</dbReference>
<dbReference type="InterPro" id="IPR005841">
    <property type="entry name" value="Alpha-D-phosphohexomutase_SF"/>
</dbReference>
<keyword evidence="6 10" id="KW-0413">Isomerase</keyword>
<feature type="domain" description="Alpha-D-phosphohexomutase alpha/beta/alpha" evidence="7">
    <location>
        <begin position="13"/>
        <end position="131"/>
    </location>
</feature>
<evidence type="ECO:0000256" key="3">
    <source>
        <dbReference type="ARBA" id="ARBA00022553"/>
    </source>
</evidence>
<dbReference type="SUPFAM" id="SSF55957">
    <property type="entry name" value="Phosphoglucomutase, C-terminal domain"/>
    <property type="match status" value="1"/>
</dbReference>
<keyword evidence="3" id="KW-0597">Phosphoprotein</keyword>
<keyword evidence="5" id="KW-0460">Magnesium</keyword>
<evidence type="ECO:0000256" key="4">
    <source>
        <dbReference type="ARBA" id="ARBA00022723"/>
    </source>
</evidence>
<accession>A0A3B0YLE7</accession>
<dbReference type="SUPFAM" id="SSF53738">
    <property type="entry name" value="Phosphoglucomutase, first 3 domains"/>
    <property type="match status" value="3"/>
</dbReference>
<dbReference type="InterPro" id="IPR005846">
    <property type="entry name" value="A-D-PHexomutase_a/b/a-III"/>
</dbReference>
<gene>
    <name evidence="10" type="ORF">MNBD_GAMMA13-8</name>
</gene>
<dbReference type="InterPro" id="IPR036900">
    <property type="entry name" value="A-D-PHexomutase_C_sf"/>
</dbReference>
<dbReference type="Pfam" id="PF02878">
    <property type="entry name" value="PGM_PMM_I"/>
    <property type="match status" value="1"/>
</dbReference>
<proteinExistence type="inferred from homology"/>
<dbReference type="GO" id="GO:0005975">
    <property type="term" value="P:carbohydrate metabolic process"/>
    <property type="evidence" value="ECO:0007669"/>
    <property type="project" value="InterPro"/>
</dbReference>
<dbReference type="AlphaFoldDB" id="A0A3B0YLE7"/>
<evidence type="ECO:0000256" key="1">
    <source>
        <dbReference type="ARBA" id="ARBA00001946"/>
    </source>
</evidence>
<dbReference type="Gene3D" id="3.40.120.10">
    <property type="entry name" value="Alpha-D-Glucose-1,6-Bisphosphate, subunit A, domain 3"/>
    <property type="match status" value="3"/>
</dbReference>
<dbReference type="Gene3D" id="3.30.310.50">
    <property type="entry name" value="Alpha-D-phosphohexomutase, C-terminal domain"/>
    <property type="match status" value="1"/>
</dbReference>
<dbReference type="InterPro" id="IPR005844">
    <property type="entry name" value="A-D-PHexomutase_a/b/a-I"/>
</dbReference>
<dbReference type="GO" id="GO:0004615">
    <property type="term" value="F:phosphomannomutase activity"/>
    <property type="evidence" value="ECO:0007669"/>
    <property type="project" value="UniProtKB-EC"/>
</dbReference>
<protein>
    <submittedName>
        <fullName evidence="10">Phosphomannomutase</fullName>
        <ecNumber evidence="10">5.4.2.8</ecNumber>
    </submittedName>
</protein>
<feature type="domain" description="Alpha-D-phosphohexomutase alpha/beta/alpha" evidence="9">
    <location>
        <begin position="265"/>
        <end position="374"/>
    </location>
</feature>